<feature type="compositionally biased region" description="Low complexity" evidence="1">
    <location>
        <begin position="16"/>
        <end position="33"/>
    </location>
</feature>
<dbReference type="AlphaFoldDB" id="A0AAF1BKB9"/>
<protein>
    <submittedName>
        <fullName evidence="3">Protein YOP1</fullName>
    </submittedName>
</protein>
<feature type="transmembrane region" description="Helical" evidence="2">
    <location>
        <begin position="175"/>
        <end position="198"/>
    </location>
</feature>
<feature type="region of interest" description="Disordered" evidence="1">
    <location>
        <begin position="223"/>
        <end position="260"/>
    </location>
</feature>
<dbReference type="EMBL" id="CP086715">
    <property type="protein sequence ID" value="WOO79439.1"/>
    <property type="molecule type" value="Genomic_DNA"/>
</dbReference>
<evidence type="ECO:0000313" key="3">
    <source>
        <dbReference type="EMBL" id="WOO79439.1"/>
    </source>
</evidence>
<keyword evidence="4" id="KW-1185">Reference proteome</keyword>
<proteinExistence type="predicted"/>
<keyword evidence="2" id="KW-0472">Membrane</keyword>
<accession>A0AAF1BKB9</accession>
<organism evidence="3 4">
    <name type="scientific">Vanrija pseudolonga</name>
    <dbReference type="NCBI Taxonomy" id="143232"/>
    <lineage>
        <taxon>Eukaryota</taxon>
        <taxon>Fungi</taxon>
        <taxon>Dikarya</taxon>
        <taxon>Basidiomycota</taxon>
        <taxon>Agaricomycotina</taxon>
        <taxon>Tremellomycetes</taxon>
        <taxon>Trichosporonales</taxon>
        <taxon>Trichosporonaceae</taxon>
        <taxon>Vanrija</taxon>
    </lineage>
</organism>
<dbReference type="InterPro" id="IPR004345">
    <property type="entry name" value="TB2_DP1_HVA22"/>
</dbReference>
<keyword evidence="2" id="KW-0812">Transmembrane</keyword>
<dbReference type="Pfam" id="PF03134">
    <property type="entry name" value="TB2_DP1_HVA22"/>
    <property type="match status" value="1"/>
</dbReference>
<reference evidence="3" key="1">
    <citation type="submission" date="2023-10" db="EMBL/GenBank/DDBJ databases">
        <authorList>
            <person name="Noh H."/>
        </authorList>
    </citation>
    <scope>NUCLEOTIDE SEQUENCE</scope>
    <source>
        <strain evidence="3">DUCC4014</strain>
    </source>
</reference>
<gene>
    <name evidence="3" type="primary">YOP1_0</name>
    <name evidence="3" type="ORF">LOC62_02G002960</name>
</gene>
<keyword evidence="2" id="KW-1133">Transmembrane helix</keyword>
<evidence type="ECO:0000256" key="2">
    <source>
        <dbReference type="SAM" id="Phobius"/>
    </source>
</evidence>
<name>A0AAF1BKB9_9TREE</name>
<feature type="transmembrane region" description="Helical" evidence="2">
    <location>
        <begin position="101"/>
        <end position="120"/>
    </location>
</feature>
<dbReference type="RefSeq" id="XP_062625471.1">
    <property type="nucleotide sequence ID" value="XM_062769487.1"/>
</dbReference>
<dbReference type="Proteomes" id="UP000827549">
    <property type="component" value="Chromosome 2"/>
</dbReference>
<feature type="compositionally biased region" description="Polar residues" evidence="1">
    <location>
        <begin position="236"/>
        <end position="260"/>
    </location>
</feature>
<dbReference type="GeneID" id="87806207"/>
<sequence length="260" mass="28582">MAQVADLADDHPLPPASDIAPPKKSASSPKPTAAAAALARAREQYAKAGVALTRARDRADDLSRHPHALRAREIAETQLNALRKVLLKSDTVKDTVELTKLDPAVIVFGTLTFFLVFIWYDLFNIAFPVTTAVIFARPAYHAILALDDRHAPPEDVDNTLAAFVLLGLVQTVEAFFGRALVAVIPHYFVLKLALFYYLNHPRLQGAAKVHDKLLKNLVATSPPFTPSPLPRPDQDLSPQKQQKLYTPKSFSKNGYSTSQL</sequence>
<evidence type="ECO:0000313" key="4">
    <source>
        <dbReference type="Proteomes" id="UP000827549"/>
    </source>
</evidence>
<evidence type="ECO:0000256" key="1">
    <source>
        <dbReference type="SAM" id="MobiDB-lite"/>
    </source>
</evidence>
<feature type="region of interest" description="Disordered" evidence="1">
    <location>
        <begin position="1"/>
        <end position="33"/>
    </location>
</feature>